<dbReference type="PATRIC" id="fig|151081.8.peg.3799"/>
<dbReference type="RefSeq" id="WP_045980689.1">
    <property type="nucleotide sequence ID" value="NZ_CP023396.1"/>
</dbReference>
<evidence type="ECO:0000313" key="3">
    <source>
        <dbReference type="Proteomes" id="UP000033664"/>
    </source>
</evidence>
<name>A0A0F4PN28_9GAMM</name>
<gene>
    <name evidence="2" type="ORF">TW72_16900</name>
</gene>
<keyword evidence="1" id="KW-0812">Transmembrane</keyword>
<keyword evidence="1" id="KW-0472">Membrane</keyword>
<sequence>MKVVTASNKEELKEAINSDATEIIIDDASLAKKLKAIKVIKQAGPLAVGAILVAIPLIPVTGGASVPTAAFFSSAGTSVAATTIAGLVIAIGGTVVISLFTDWEQVELNGVFKLKRTPKQPT</sequence>
<keyword evidence="1" id="KW-1133">Transmembrane helix</keyword>
<feature type="transmembrane region" description="Helical" evidence="1">
    <location>
        <begin position="43"/>
        <end position="66"/>
    </location>
</feature>
<dbReference type="Proteomes" id="UP000033664">
    <property type="component" value="Unassembled WGS sequence"/>
</dbReference>
<dbReference type="OrthoDB" id="10008011at2"/>
<dbReference type="EMBL" id="JXXZ01000017">
    <property type="protein sequence ID" value="KJY96418.1"/>
    <property type="molecule type" value="Genomic_DNA"/>
</dbReference>
<dbReference type="AlphaFoldDB" id="A0A0F4PN28"/>
<proteinExistence type="predicted"/>
<accession>A0A0F4PN28</accession>
<reference evidence="2 3" key="1">
    <citation type="journal article" date="2015" name="BMC Genomics">
        <title>Genome mining reveals unlocked bioactive potential of marine Gram-negative bacteria.</title>
        <authorList>
            <person name="Machado H."/>
            <person name="Sonnenschein E.C."/>
            <person name="Melchiorsen J."/>
            <person name="Gram L."/>
        </authorList>
    </citation>
    <scope>NUCLEOTIDE SEQUENCE [LARGE SCALE GENOMIC DNA]</scope>
    <source>
        <strain evidence="2 3">S3137</strain>
    </source>
</reference>
<dbReference type="GeneID" id="58230176"/>
<comment type="caution">
    <text evidence="2">The sequence shown here is derived from an EMBL/GenBank/DDBJ whole genome shotgun (WGS) entry which is preliminary data.</text>
</comment>
<protein>
    <submittedName>
        <fullName evidence="2">Uncharacterized protein</fullName>
    </submittedName>
</protein>
<organism evidence="2 3">
    <name type="scientific">Pseudoalteromonas ruthenica</name>
    <dbReference type="NCBI Taxonomy" id="151081"/>
    <lineage>
        <taxon>Bacteria</taxon>
        <taxon>Pseudomonadati</taxon>
        <taxon>Pseudomonadota</taxon>
        <taxon>Gammaproteobacteria</taxon>
        <taxon>Alteromonadales</taxon>
        <taxon>Pseudoalteromonadaceae</taxon>
        <taxon>Pseudoalteromonas</taxon>
    </lineage>
</organism>
<feature type="transmembrane region" description="Helical" evidence="1">
    <location>
        <begin position="78"/>
        <end position="100"/>
    </location>
</feature>
<evidence type="ECO:0000256" key="1">
    <source>
        <dbReference type="SAM" id="Phobius"/>
    </source>
</evidence>
<keyword evidence="3" id="KW-1185">Reference proteome</keyword>
<evidence type="ECO:0000313" key="2">
    <source>
        <dbReference type="EMBL" id="KJY96418.1"/>
    </source>
</evidence>